<organism evidence="5 6">
    <name type="scientific">Fodinibius sediminis</name>
    <dbReference type="NCBI Taxonomy" id="1214077"/>
    <lineage>
        <taxon>Bacteria</taxon>
        <taxon>Pseudomonadati</taxon>
        <taxon>Balneolota</taxon>
        <taxon>Balneolia</taxon>
        <taxon>Balneolales</taxon>
        <taxon>Balneolaceae</taxon>
        <taxon>Fodinibius</taxon>
    </lineage>
</organism>
<dbReference type="InterPro" id="IPR015991">
    <property type="entry name" value="TatD/YcfH-like"/>
</dbReference>
<evidence type="ECO:0000256" key="3">
    <source>
        <dbReference type="ARBA" id="ARBA00022801"/>
    </source>
</evidence>
<gene>
    <name evidence="5" type="ORF">SAMN06265218_112112</name>
</gene>
<sequence length="254" mass="28558">MIDTHCHLYSDQFDDDLQEVLHRAHNAGVTHIFMPAIDLDSLDRMEQLPSSEILLYKMAGIHPTSVNEGIRTTEEKLLDWCRREDIVGVGETGLDYYWSDDHKKEQQQSLRVHCRVAREVGKPVILHNRNSTADLLDIIEEQQDGSLSGIWHCFNGSVEEGTRALDLGLHLGIGGIFTFKNAGVDTTVAKLPLDRMVLETDAPYLAPAPKRGQRNEPAFVRFTARRLAEVKNQPLEAIVESTTQTALQLFSVSE</sequence>
<evidence type="ECO:0000313" key="5">
    <source>
        <dbReference type="EMBL" id="SMO77317.1"/>
    </source>
</evidence>
<feature type="binding site" evidence="4">
    <location>
        <position position="5"/>
    </location>
    <ligand>
        <name>a divalent metal cation</name>
        <dbReference type="ChEBI" id="CHEBI:60240"/>
        <label>1</label>
    </ligand>
</feature>
<accession>A0A521E026</accession>
<feature type="binding site" evidence="4">
    <location>
        <position position="91"/>
    </location>
    <ligand>
        <name>a divalent metal cation</name>
        <dbReference type="ChEBI" id="CHEBI:60240"/>
        <label>1</label>
    </ligand>
</feature>
<dbReference type="Gene3D" id="3.20.20.140">
    <property type="entry name" value="Metal-dependent hydrolases"/>
    <property type="match status" value="1"/>
</dbReference>
<dbReference type="PANTHER" id="PTHR46124:SF4">
    <property type="entry name" value="HYDROLASE TATD"/>
    <property type="match status" value="1"/>
</dbReference>
<dbReference type="GO" id="GO:0004536">
    <property type="term" value="F:DNA nuclease activity"/>
    <property type="evidence" value="ECO:0007669"/>
    <property type="project" value="InterPro"/>
</dbReference>
<dbReference type="InterPro" id="IPR032466">
    <property type="entry name" value="Metal_Hydrolase"/>
</dbReference>
<evidence type="ECO:0000256" key="1">
    <source>
        <dbReference type="ARBA" id="ARBA00009275"/>
    </source>
</evidence>
<dbReference type="GO" id="GO:0005829">
    <property type="term" value="C:cytosol"/>
    <property type="evidence" value="ECO:0007669"/>
    <property type="project" value="TreeGrafter"/>
</dbReference>
<dbReference type="PANTHER" id="PTHR46124">
    <property type="entry name" value="D-AMINOACYL-TRNA DEACYLASE"/>
    <property type="match status" value="1"/>
</dbReference>
<evidence type="ECO:0000256" key="2">
    <source>
        <dbReference type="ARBA" id="ARBA00022723"/>
    </source>
</evidence>
<protein>
    <submittedName>
        <fullName evidence="5">TatD DNase family protein</fullName>
    </submittedName>
</protein>
<keyword evidence="6" id="KW-1185">Reference proteome</keyword>
<dbReference type="FunFam" id="3.20.20.140:FF:000005">
    <property type="entry name" value="TatD family hydrolase"/>
    <property type="match status" value="1"/>
</dbReference>
<name>A0A521E026_9BACT</name>
<dbReference type="Pfam" id="PF01026">
    <property type="entry name" value="TatD_DNase"/>
    <property type="match status" value="1"/>
</dbReference>
<dbReference type="NCBIfam" id="TIGR00010">
    <property type="entry name" value="YchF/TatD family DNA exonuclease"/>
    <property type="match status" value="1"/>
</dbReference>
<feature type="binding site" evidence="4">
    <location>
        <position position="127"/>
    </location>
    <ligand>
        <name>a divalent metal cation</name>
        <dbReference type="ChEBI" id="CHEBI:60240"/>
        <label>2</label>
    </ligand>
</feature>
<dbReference type="PIRSF" id="PIRSF005902">
    <property type="entry name" value="DNase_TatD"/>
    <property type="match status" value="1"/>
</dbReference>
<keyword evidence="3" id="KW-0378">Hydrolase</keyword>
<dbReference type="RefSeq" id="WP_142715150.1">
    <property type="nucleotide sequence ID" value="NZ_FXTH01000012.1"/>
</dbReference>
<reference evidence="5 6" key="1">
    <citation type="submission" date="2017-05" db="EMBL/GenBank/DDBJ databases">
        <authorList>
            <person name="Varghese N."/>
            <person name="Submissions S."/>
        </authorList>
    </citation>
    <scope>NUCLEOTIDE SEQUENCE [LARGE SCALE GENOMIC DNA]</scope>
    <source>
        <strain evidence="5 6">DSM 21194</strain>
    </source>
</reference>
<dbReference type="EMBL" id="FXTH01000012">
    <property type="protein sequence ID" value="SMO77317.1"/>
    <property type="molecule type" value="Genomic_DNA"/>
</dbReference>
<dbReference type="CDD" id="cd01310">
    <property type="entry name" value="TatD_DNAse"/>
    <property type="match status" value="1"/>
</dbReference>
<feature type="binding site" evidence="4">
    <location>
        <position position="201"/>
    </location>
    <ligand>
        <name>a divalent metal cation</name>
        <dbReference type="ChEBI" id="CHEBI:60240"/>
        <label>1</label>
    </ligand>
</feature>
<keyword evidence="2 4" id="KW-0479">Metal-binding</keyword>
<dbReference type="GO" id="GO:0016788">
    <property type="term" value="F:hydrolase activity, acting on ester bonds"/>
    <property type="evidence" value="ECO:0007669"/>
    <property type="project" value="InterPro"/>
</dbReference>
<feature type="binding site" evidence="4">
    <location>
        <position position="7"/>
    </location>
    <ligand>
        <name>a divalent metal cation</name>
        <dbReference type="ChEBI" id="CHEBI:60240"/>
        <label>1</label>
    </ligand>
</feature>
<dbReference type="OrthoDB" id="9810005at2"/>
<feature type="binding site" evidence="4">
    <location>
        <position position="152"/>
    </location>
    <ligand>
        <name>a divalent metal cation</name>
        <dbReference type="ChEBI" id="CHEBI:60240"/>
        <label>2</label>
    </ligand>
</feature>
<dbReference type="InterPro" id="IPR001130">
    <property type="entry name" value="TatD-like"/>
</dbReference>
<evidence type="ECO:0000313" key="6">
    <source>
        <dbReference type="Proteomes" id="UP000317593"/>
    </source>
</evidence>
<proteinExistence type="inferred from homology"/>
<comment type="similarity">
    <text evidence="1">Belongs to the metallo-dependent hydrolases superfamily. TatD-type hydrolase family.</text>
</comment>
<dbReference type="GO" id="GO:0046872">
    <property type="term" value="F:metal ion binding"/>
    <property type="evidence" value="ECO:0007669"/>
    <property type="project" value="UniProtKB-KW"/>
</dbReference>
<dbReference type="SUPFAM" id="SSF51556">
    <property type="entry name" value="Metallo-dependent hydrolases"/>
    <property type="match status" value="1"/>
</dbReference>
<dbReference type="AlphaFoldDB" id="A0A521E026"/>
<evidence type="ECO:0000256" key="4">
    <source>
        <dbReference type="PIRSR" id="PIRSR005902-1"/>
    </source>
</evidence>
<dbReference type="Proteomes" id="UP000317593">
    <property type="component" value="Unassembled WGS sequence"/>
</dbReference>